<evidence type="ECO:0000313" key="4">
    <source>
        <dbReference type="Proteomes" id="UP001378592"/>
    </source>
</evidence>
<sequence length="227" mass="25277">MICRLLTLAASVLLLTSAVRSVNRDDRISVRDEWCSRVCPKRTISEPAAVPGTPPPECPHLICPTPECATPVCPPPPPPPVCAKCPEGSPSAPRTLPWKTLKNYTFTPQGYYKYYSEMYVDWFDAQIFCESEGANLLILNSEEEDNYIRNQMKPGWIHIGIHHLFPDRGFTTVLGNPVNSTGFNTWLSGHSVRNVTNNCGFINKSRRGLGMGLCSDRGRFICEISFG</sequence>
<accession>A0AAN9VHN3</accession>
<comment type="caution">
    <text evidence="3">The sequence shown here is derived from an EMBL/GenBank/DDBJ whole genome shotgun (WGS) entry which is preliminary data.</text>
</comment>
<reference evidence="3 4" key="1">
    <citation type="submission" date="2024-03" db="EMBL/GenBank/DDBJ databases">
        <title>The genome assembly and annotation of the cricket Gryllus longicercus Weissman &amp; Gray.</title>
        <authorList>
            <person name="Szrajer S."/>
            <person name="Gray D."/>
            <person name="Ylla G."/>
        </authorList>
    </citation>
    <scope>NUCLEOTIDE SEQUENCE [LARGE SCALE GENOMIC DNA]</scope>
    <source>
        <strain evidence="3">DAG 2021-001</strain>
        <tissue evidence="3">Whole body minus gut</tissue>
    </source>
</reference>
<proteinExistence type="predicted"/>
<dbReference type="InterPro" id="IPR016187">
    <property type="entry name" value="CTDL_fold"/>
</dbReference>
<evidence type="ECO:0000259" key="2">
    <source>
        <dbReference type="PROSITE" id="PS50041"/>
    </source>
</evidence>
<keyword evidence="1" id="KW-0732">Signal</keyword>
<keyword evidence="4" id="KW-1185">Reference proteome</keyword>
<gene>
    <name evidence="3" type="ORF">R5R35_002859</name>
</gene>
<dbReference type="EMBL" id="JAZDUA010000523">
    <property type="protein sequence ID" value="KAK7791568.1"/>
    <property type="molecule type" value="Genomic_DNA"/>
</dbReference>
<dbReference type="AlphaFoldDB" id="A0AAN9VHN3"/>
<feature type="domain" description="C-type lectin" evidence="2">
    <location>
        <begin position="112"/>
        <end position="223"/>
    </location>
</feature>
<dbReference type="SMART" id="SM00034">
    <property type="entry name" value="CLECT"/>
    <property type="match status" value="1"/>
</dbReference>
<name>A0AAN9VHN3_9ORTH</name>
<dbReference type="CDD" id="cd00037">
    <property type="entry name" value="CLECT"/>
    <property type="match status" value="1"/>
</dbReference>
<evidence type="ECO:0000313" key="3">
    <source>
        <dbReference type="EMBL" id="KAK7791568.1"/>
    </source>
</evidence>
<organism evidence="3 4">
    <name type="scientific">Gryllus longicercus</name>
    <dbReference type="NCBI Taxonomy" id="2509291"/>
    <lineage>
        <taxon>Eukaryota</taxon>
        <taxon>Metazoa</taxon>
        <taxon>Ecdysozoa</taxon>
        <taxon>Arthropoda</taxon>
        <taxon>Hexapoda</taxon>
        <taxon>Insecta</taxon>
        <taxon>Pterygota</taxon>
        <taxon>Neoptera</taxon>
        <taxon>Polyneoptera</taxon>
        <taxon>Orthoptera</taxon>
        <taxon>Ensifera</taxon>
        <taxon>Gryllidea</taxon>
        <taxon>Grylloidea</taxon>
        <taxon>Gryllidae</taxon>
        <taxon>Gryllinae</taxon>
        <taxon>Gryllus</taxon>
    </lineage>
</organism>
<dbReference type="Pfam" id="PF00059">
    <property type="entry name" value="Lectin_C"/>
    <property type="match status" value="1"/>
</dbReference>
<feature type="chain" id="PRO_5042876124" description="C-type lectin domain-containing protein" evidence="1">
    <location>
        <begin position="22"/>
        <end position="227"/>
    </location>
</feature>
<dbReference type="Gene3D" id="3.10.100.10">
    <property type="entry name" value="Mannose-Binding Protein A, subunit A"/>
    <property type="match status" value="1"/>
</dbReference>
<dbReference type="InterPro" id="IPR016186">
    <property type="entry name" value="C-type_lectin-like/link_sf"/>
</dbReference>
<evidence type="ECO:0000256" key="1">
    <source>
        <dbReference type="SAM" id="SignalP"/>
    </source>
</evidence>
<dbReference type="PANTHER" id="PTHR45710">
    <property type="entry name" value="C-TYPE LECTIN DOMAIN-CONTAINING PROTEIN 180"/>
    <property type="match status" value="1"/>
</dbReference>
<dbReference type="PANTHER" id="PTHR45710:SF26">
    <property type="entry name" value="RH26557P"/>
    <property type="match status" value="1"/>
</dbReference>
<dbReference type="SUPFAM" id="SSF56436">
    <property type="entry name" value="C-type lectin-like"/>
    <property type="match status" value="1"/>
</dbReference>
<dbReference type="InterPro" id="IPR050828">
    <property type="entry name" value="C-type_lectin/matrix_domain"/>
</dbReference>
<dbReference type="InterPro" id="IPR001304">
    <property type="entry name" value="C-type_lectin-like"/>
</dbReference>
<protein>
    <recommendedName>
        <fullName evidence="2">C-type lectin domain-containing protein</fullName>
    </recommendedName>
</protein>
<feature type="signal peptide" evidence="1">
    <location>
        <begin position="1"/>
        <end position="21"/>
    </location>
</feature>
<dbReference type="Proteomes" id="UP001378592">
    <property type="component" value="Unassembled WGS sequence"/>
</dbReference>
<dbReference type="PROSITE" id="PS50041">
    <property type="entry name" value="C_TYPE_LECTIN_2"/>
    <property type="match status" value="1"/>
</dbReference>